<name>A0A3D8QD58_9HELO</name>
<organism evidence="1 2">
    <name type="scientific">Coleophoma cylindrospora</name>
    <dbReference type="NCBI Taxonomy" id="1849047"/>
    <lineage>
        <taxon>Eukaryota</taxon>
        <taxon>Fungi</taxon>
        <taxon>Dikarya</taxon>
        <taxon>Ascomycota</taxon>
        <taxon>Pezizomycotina</taxon>
        <taxon>Leotiomycetes</taxon>
        <taxon>Helotiales</taxon>
        <taxon>Dermateaceae</taxon>
        <taxon>Coleophoma</taxon>
    </lineage>
</organism>
<proteinExistence type="predicted"/>
<protein>
    <recommendedName>
        <fullName evidence="3">F-box domain-containing protein</fullName>
    </recommendedName>
</protein>
<sequence>MSEIPTLLPKSNSWITSDKWVKPYSEEHWMGGQKNISKATAFPWNKLPDEIRLNILKNTEILEGSVDQSLRCYGWDRDGYFRSEMYREPNYDEILHLPTGLFLVSREMSASAYDVFFRHTRIVVDVEIMLELHIGYVHEFLERNICDRGIQDLDNSISFLAGHLDLSRLQLFFMAQTEYFGILHGGISKFDAQLFRGGYRIIGKSLQRLRGLQRLGVFLACHHDMEVQIEKKVMGKDYDSAKFGKIPHGRRDVCHPHRRLTSEEFYREVGDWKGGVMMVNSSKRHRDLHRAITCKCPGCLYFKGEIPLSAVFE</sequence>
<evidence type="ECO:0000313" key="1">
    <source>
        <dbReference type="EMBL" id="RDW59765.1"/>
    </source>
</evidence>
<dbReference type="Proteomes" id="UP000256645">
    <property type="component" value="Unassembled WGS sequence"/>
</dbReference>
<comment type="caution">
    <text evidence="1">The sequence shown here is derived from an EMBL/GenBank/DDBJ whole genome shotgun (WGS) entry which is preliminary data.</text>
</comment>
<gene>
    <name evidence="1" type="ORF">BP6252_12852</name>
</gene>
<evidence type="ECO:0008006" key="3">
    <source>
        <dbReference type="Google" id="ProtNLM"/>
    </source>
</evidence>
<keyword evidence="2" id="KW-1185">Reference proteome</keyword>
<accession>A0A3D8QD58</accession>
<reference evidence="1 2" key="1">
    <citation type="journal article" date="2018" name="IMA Fungus">
        <title>IMA Genome-F 9: Draft genome sequence of Annulohypoxylon stygium, Aspergillus mulundensis, Berkeleyomyces basicola (syn. Thielaviopsis basicola), Ceratocystis smalleyi, two Cercospora beticola strains, Coleophoma cylindrospora, Fusarium fracticaudum, Phialophora cf. hyalina, and Morchella septimelata.</title>
        <authorList>
            <person name="Wingfield B.D."/>
            <person name="Bills G.F."/>
            <person name="Dong Y."/>
            <person name="Huang W."/>
            <person name="Nel W.J."/>
            <person name="Swalarsk-Parry B.S."/>
            <person name="Vaghefi N."/>
            <person name="Wilken P.M."/>
            <person name="An Z."/>
            <person name="de Beer Z.W."/>
            <person name="De Vos L."/>
            <person name="Chen L."/>
            <person name="Duong T.A."/>
            <person name="Gao Y."/>
            <person name="Hammerbacher A."/>
            <person name="Kikkert J.R."/>
            <person name="Li Y."/>
            <person name="Li H."/>
            <person name="Li K."/>
            <person name="Li Q."/>
            <person name="Liu X."/>
            <person name="Ma X."/>
            <person name="Naidoo K."/>
            <person name="Pethybridge S.J."/>
            <person name="Sun J."/>
            <person name="Steenkamp E.T."/>
            <person name="van der Nest M.A."/>
            <person name="van Wyk S."/>
            <person name="Wingfield M.J."/>
            <person name="Xiong C."/>
            <person name="Yue Q."/>
            <person name="Zhang X."/>
        </authorList>
    </citation>
    <scope>NUCLEOTIDE SEQUENCE [LARGE SCALE GENOMIC DNA]</scope>
    <source>
        <strain evidence="1 2">BP6252</strain>
    </source>
</reference>
<evidence type="ECO:0000313" key="2">
    <source>
        <dbReference type="Proteomes" id="UP000256645"/>
    </source>
</evidence>
<dbReference type="AlphaFoldDB" id="A0A3D8QD58"/>
<dbReference type="EMBL" id="PDLM01000016">
    <property type="protein sequence ID" value="RDW59765.1"/>
    <property type="molecule type" value="Genomic_DNA"/>
</dbReference>
<dbReference type="OrthoDB" id="2099276at2759"/>